<feature type="coiled-coil region" evidence="1">
    <location>
        <begin position="319"/>
        <end position="388"/>
    </location>
</feature>
<feature type="coiled-coil region" evidence="1">
    <location>
        <begin position="5"/>
        <end position="32"/>
    </location>
</feature>
<proteinExistence type="predicted"/>
<accession>A0ABP3LEE9</accession>
<dbReference type="RefSeq" id="WP_343841603.1">
    <property type="nucleotide sequence ID" value="NZ_BAAADO010000005.1"/>
</dbReference>
<dbReference type="Proteomes" id="UP001500880">
    <property type="component" value="Unassembled WGS sequence"/>
</dbReference>
<comment type="caution">
    <text evidence="2">The sequence shown here is derived from an EMBL/GenBank/DDBJ whole genome shotgun (WGS) entry which is preliminary data.</text>
</comment>
<evidence type="ECO:0000313" key="2">
    <source>
        <dbReference type="EMBL" id="GAA0496898.1"/>
    </source>
</evidence>
<keyword evidence="1" id="KW-0175">Coiled coil</keyword>
<evidence type="ECO:0000256" key="1">
    <source>
        <dbReference type="SAM" id="Coils"/>
    </source>
</evidence>
<organism evidence="2 3">
    <name type="scientific">Salinibacillus aidingensis</name>
    <dbReference type="NCBI Taxonomy" id="237684"/>
    <lineage>
        <taxon>Bacteria</taxon>
        <taxon>Bacillati</taxon>
        <taxon>Bacillota</taxon>
        <taxon>Bacilli</taxon>
        <taxon>Bacillales</taxon>
        <taxon>Bacillaceae</taxon>
        <taxon>Salinibacillus</taxon>
    </lineage>
</organism>
<reference evidence="3" key="1">
    <citation type="journal article" date="2019" name="Int. J. Syst. Evol. Microbiol.">
        <title>The Global Catalogue of Microorganisms (GCM) 10K type strain sequencing project: providing services to taxonomists for standard genome sequencing and annotation.</title>
        <authorList>
            <consortium name="The Broad Institute Genomics Platform"/>
            <consortium name="The Broad Institute Genome Sequencing Center for Infectious Disease"/>
            <person name="Wu L."/>
            <person name="Ma J."/>
        </authorList>
    </citation>
    <scope>NUCLEOTIDE SEQUENCE [LARGE SCALE GENOMIC DNA]</scope>
    <source>
        <strain evidence="3">JCM 12389</strain>
    </source>
</reference>
<name>A0ABP3LEE9_9BACI</name>
<sequence>MNSSKSLLDTKIKELEEKKATVDNKKNIIEAKLSEKKHLYDNLGGMTEKKLLESLKSIMEKNKFLPINDVSQEVKEINQQNLDKLLSFKEELAIKINNLKSIQDSGLTKGLNNENLLNVKANIELLNNQIELTRDKIEIKKLFIDKAHQRMNTLNQVRIKITKSLEINDDINEQQISIKELNNNIETLIYTADINEIWNGKGLEEFQRYYKNQQEKLDDLSNLIKVNEYEGKVAKLKNELKKLDKIHKEENEEIQSIKKQLLNYEGKLEKVNKELKHEEDSKINQIIYNVQKHILNGEHTSSDCPVCGTDFKSFNNSLQAQVKETLLKSEKKLDEKQQKKLELVSQYNKFEDKYVSVSSKIEGMEENRKNISKNINKLIEKITEIKSNLIGVQEDNGLVKNKKNLESIQKFLHDYEQTFNNISVIQNKKKQKRKLEDSLKELKVLQESIIRSIPSRYKIYNDSTEKINEKVSMYRNYIDLVEERNNYLEEILDNKISNLNLLKQREIAILDLAQKYQNELNYSHCILDEELLMKSIQNTYSNLQSLNFEIDNITQSIYSFINEDDYIKLKKEKDKVLLDLNDVKHHIISGQL</sequence>
<evidence type="ECO:0000313" key="3">
    <source>
        <dbReference type="Proteomes" id="UP001500880"/>
    </source>
</evidence>
<keyword evidence="3" id="KW-1185">Reference proteome</keyword>
<dbReference type="EMBL" id="BAAADO010000005">
    <property type="protein sequence ID" value="GAA0496898.1"/>
    <property type="molecule type" value="Genomic_DNA"/>
</dbReference>
<protein>
    <recommendedName>
        <fullName evidence="4">Exonuclease SbcC</fullName>
    </recommendedName>
</protein>
<feature type="coiled-coil region" evidence="1">
    <location>
        <begin position="203"/>
        <end position="281"/>
    </location>
</feature>
<gene>
    <name evidence="2" type="ORF">GCM10008986_24820</name>
</gene>
<evidence type="ECO:0008006" key="4">
    <source>
        <dbReference type="Google" id="ProtNLM"/>
    </source>
</evidence>